<dbReference type="RefSeq" id="WP_341840325.1">
    <property type="nucleotide sequence ID" value="NZ_CP149792.1"/>
</dbReference>
<feature type="domain" description="Calcineurin-like phosphoesterase" evidence="2">
    <location>
        <begin position="26"/>
        <end position="243"/>
    </location>
</feature>
<dbReference type="Gene3D" id="3.60.21.10">
    <property type="match status" value="1"/>
</dbReference>
<evidence type="ECO:0000313" key="4">
    <source>
        <dbReference type="Proteomes" id="UP001449657"/>
    </source>
</evidence>
<organism evidence="3 4">
    <name type="scientific">Chitinophaga caseinilytica</name>
    <dbReference type="NCBI Taxonomy" id="2267521"/>
    <lineage>
        <taxon>Bacteria</taxon>
        <taxon>Pseudomonadati</taxon>
        <taxon>Bacteroidota</taxon>
        <taxon>Chitinophagia</taxon>
        <taxon>Chitinophagales</taxon>
        <taxon>Chitinophagaceae</taxon>
        <taxon>Chitinophaga</taxon>
    </lineage>
</organism>
<feature type="chain" id="PRO_5047157345" evidence="1">
    <location>
        <begin position="23"/>
        <end position="296"/>
    </location>
</feature>
<sequence>MKPMLKYFAIMVLLLTSWQSRGQVIKFGLIADIQYADVETRGTRAYRNSLQKLENAVADLNRQQMPFLVNLGDITDRNAADLSPVLKELRKFRKHVYNTTGNHDYKGIRKNDSLYKVLGMPAEYYSFKKGNWRFVMLNTNEVAAYSNVEGTFREKELEGMMDRIKATNGRNGEEYNGGISSRQMEWLKALLDEAQRKGENVLILSHHPLGYAEGLTALNDSEIVALLARYSCVKALLAGHHHKGGFCMLGTLPCIIAEGMVETNSENAYGVVELHPDKLVLTGSGRMTSRTIEFNK</sequence>
<feature type="signal peptide" evidence="1">
    <location>
        <begin position="1"/>
        <end position="22"/>
    </location>
</feature>
<dbReference type="EMBL" id="CP150096">
    <property type="protein sequence ID" value="WZN45573.1"/>
    <property type="molecule type" value="Genomic_DNA"/>
</dbReference>
<gene>
    <name evidence="3" type="ORF">WJU22_21985</name>
</gene>
<evidence type="ECO:0000313" key="3">
    <source>
        <dbReference type="EMBL" id="WZN45573.1"/>
    </source>
</evidence>
<accession>A0ABZ2Z1U5</accession>
<keyword evidence="1" id="KW-0732">Signal</keyword>
<reference evidence="3 4" key="1">
    <citation type="submission" date="2024-03" db="EMBL/GenBank/DDBJ databases">
        <title>Chitinophaga caseinilytica sp. nov., a casein hydrolysing bacterium isolated from forest soil.</title>
        <authorList>
            <person name="Lee D.S."/>
            <person name="Han D.M."/>
            <person name="Baek J.H."/>
            <person name="Choi D.G."/>
            <person name="Jeon J.H."/>
            <person name="Jeon C.O."/>
        </authorList>
    </citation>
    <scope>NUCLEOTIDE SEQUENCE [LARGE SCALE GENOMIC DNA]</scope>
    <source>
        <strain evidence="3 4">KACC 19118</strain>
    </source>
</reference>
<name>A0ABZ2Z1U5_9BACT</name>
<dbReference type="Proteomes" id="UP001449657">
    <property type="component" value="Chromosome"/>
</dbReference>
<dbReference type="PANTHER" id="PTHR16509:SF1">
    <property type="entry name" value="MANGANESE-DEPENDENT ADP-RIBOSE_CDP-ALCOHOL DIPHOSPHATASE"/>
    <property type="match status" value="1"/>
</dbReference>
<evidence type="ECO:0000256" key="1">
    <source>
        <dbReference type="SAM" id="SignalP"/>
    </source>
</evidence>
<dbReference type="SUPFAM" id="SSF56300">
    <property type="entry name" value="Metallo-dependent phosphatases"/>
    <property type="match status" value="1"/>
</dbReference>
<dbReference type="Pfam" id="PF00149">
    <property type="entry name" value="Metallophos"/>
    <property type="match status" value="1"/>
</dbReference>
<keyword evidence="4" id="KW-1185">Reference proteome</keyword>
<proteinExistence type="predicted"/>
<dbReference type="InterPro" id="IPR004843">
    <property type="entry name" value="Calcineurin-like_PHP"/>
</dbReference>
<evidence type="ECO:0000259" key="2">
    <source>
        <dbReference type="Pfam" id="PF00149"/>
    </source>
</evidence>
<dbReference type="InterPro" id="IPR029052">
    <property type="entry name" value="Metallo-depent_PP-like"/>
</dbReference>
<dbReference type="PANTHER" id="PTHR16509">
    <property type="match status" value="1"/>
</dbReference>
<protein>
    <submittedName>
        <fullName evidence="3">Metallophosphoesterase</fullName>
    </submittedName>
</protein>